<evidence type="ECO:0000256" key="9">
    <source>
        <dbReference type="ARBA" id="ARBA00048721"/>
    </source>
</evidence>
<comment type="similarity">
    <text evidence="10">Belongs to the NadD family.</text>
</comment>
<dbReference type="EC" id="2.7.7.18" evidence="10"/>
<keyword evidence="5 10" id="KW-0548">Nucleotidyltransferase</keyword>
<keyword evidence="6 10" id="KW-0547">Nucleotide-binding</keyword>
<keyword evidence="4 10" id="KW-0808">Transferase</keyword>
<sequence>MRQIAILGGTFDPIHNGHLKLAEEACSHFPLDACWFMPAAAPPHKQDRKLASYAQRLRMAELATAPYEAFCVSDFEAKRRGLSYTSDTLALLRETYPDCAFSLILGADSFFQLEFWHAPADICRDARLLVAAREYADRHTSLHEHAEHLRALFGARIELIPAPLIDISSMHIRALLAAGKKSAAQYLPPAVYDYIRTEGLYRR</sequence>
<dbReference type="HAMAP" id="MF_00244">
    <property type="entry name" value="NaMN_adenylyltr"/>
    <property type="match status" value="1"/>
</dbReference>
<dbReference type="NCBIfam" id="TIGR00482">
    <property type="entry name" value="nicotinate (nicotinamide) nucleotide adenylyltransferase"/>
    <property type="match status" value="1"/>
</dbReference>
<dbReference type="EMBL" id="AGEL01000003">
    <property type="protein sequence ID" value="EHO18113.1"/>
    <property type="molecule type" value="Genomic_DNA"/>
</dbReference>
<evidence type="ECO:0000313" key="13">
    <source>
        <dbReference type="Proteomes" id="UP000018466"/>
    </source>
</evidence>
<evidence type="ECO:0000256" key="4">
    <source>
        <dbReference type="ARBA" id="ARBA00022679"/>
    </source>
</evidence>
<dbReference type="PANTHER" id="PTHR39321:SF3">
    <property type="entry name" value="PHOSPHOPANTETHEINE ADENYLYLTRANSFERASE"/>
    <property type="match status" value="1"/>
</dbReference>
<dbReference type="CDD" id="cd02165">
    <property type="entry name" value="NMNAT"/>
    <property type="match status" value="1"/>
</dbReference>
<keyword evidence="13" id="KW-1185">Reference proteome</keyword>
<dbReference type="RefSeq" id="WP_009532132.1">
    <property type="nucleotide sequence ID" value="NZ_CAUOLT010000023.1"/>
</dbReference>
<evidence type="ECO:0000256" key="7">
    <source>
        <dbReference type="ARBA" id="ARBA00022840"/>
    </source>
</evidence>
<evidence type="ECO:0000313" key="12">
    <source>
        <dbReference type="EMBL" id="EHO18113.1"/>
    </source>
</evidence>
<evidence type="ECO:0000259" key="11">
    <source>
        <dbReference type="Pfam" id="PF01467"/>
    </source>
</evidence>
<evidence type="ECO:0000256" key="10">
    <source>
        <dbReference type="HAMAP-Rule" id="MF_00244"/>
    </source>
</evidence>
<organism evidence="12 13">
    <name type="scientific">Stomatobaculum longum</name>
    <dbReference type="NCBI Taxonomy" id="796942"/>
    <lineage>
        <taxon>Bacteria</taxon>
        <taxon>Bacillati</taxon>
        <taxon>Bacillota</taxon>
        <taxon>Clostridia</taxon>
        <taxon>Lachnospirales</taxon>
        <taxon>Lachnospiraceae</taxon>
        <taxon>Stomatobaculum</taxon>
    </lineage>
</organism>
<dbReference type="PANTHER" id="PTHR39321">
    <property type="entry name" value="NICOTINATE-NUCLEOTIDE ADENYLYLTRANSFERASE-RELATED"/>
    <property type="match status" value="1"/>
</dbReference>
<evidence type="ECO:0000256" key="1">
    <source>
        <dbReference type="ARBA" id="ARBA00002324"/>
    </source>
</evidence>
<dbReference type="GO" id="GO:0009435">
    <property type="term" value="P:NAD+ biosynthetic process"/>
    <property type="evidence" value="ECO:0007669"/>
    <property type="project" value="UniProtKB-UniRule"/>
</dbReference>
<evidence type="ECO:0000256" key="5">
    <source>
        <dbReference type="ARBA" id="ARBA00022695"/>
    </source>
</evidence>
<dbReference type="InterPro" id="IPR004821">
    <property type="entry name" value="Cyt_trans-like"/>
</dbReference>
<dbReference type="NCBIfam" id="NF000840">
    <property type="entry name" value="PRK00071.1-3"/>
    <property type="match status" value="1"/>
</dbReference>
<keyword evidence="7 10" id="KW-0067">ATP-binding</keyword>
<reference evidence="12 13" key="1">
    <citation type="submission" date="2011-10" db="EMBL/GenBank/DDBJ databases">
        <title>The Genome Sequence of Lachnospiraceae bacterium ACC2.</title>
        <authorList>
            <consortium name="The Broad Institute Genome Sequencing Platform"/>
            <person name="Earl A."/>
            <person name="Ward D."/>
            <person name="Feldgarden M."/>
            <person name="Gevers D."/>
            <person name="Sizova M."/>
            <person name="Hazen A."/>
            <person name="Epstein S."/>
            <person name="Young S.K."/>
            <person name="Zeng Q."/>
            <person name="Gargeya S."/>
            <person name="Fitzgerald M."/>
            <person name="Haas B."/>
            <person name="Abouelleil A."/>
            <person name="Alvarado L."/>
            <person name="Arachchi H.M."/>
            <person name="Berlin A."/>
            <person name="Brown A."/>
            <person name="Chapman S.B."/>
            <person name="Chen Z."/>
            <person name="Dunbar C."/>
            <person name="Freedman E."/>
            <person name="Gearin G."/>
            <person name="Goldberg J."/>
            <person name="Griggs A."/>
            <person name="Gujja S."/>
            <person name="Heiman D."/>
            <person name="Howarth C."/>
            <person name="Larson L."/>
            <person name="Lui A."/>
            <person name="MacDonald P.J.P."/>
            <person name="Montmayeur A."/>
            <person name="Murphy C."/>
            <person name="Neiman D."/>
            <person name="Pearson M."/>
            <person name="Priest M."/>
            <person name="Roberts A."/>
            <person name="Saif S."/>
            <person name="Shea T."/>
            <person name="Shenoy N."/>
            <person name="Sisk P."/>
            <person name="Stolte C."/>
            <person name="Sykes S."/>
            <person name="Wortman J."/>
            <person name="Nusbaum C."/>
            <person name="Birren B."/>
        </authorList>
    </citation>
    <scope>NUCLEOTIDE SEQUENCE [LARGE SCALE GENOMIC DNA]</scope>
    <source>
        <strain evidence="12 13">ACC2</strain>
    </source>
</reference>
<keyword evidence="3 10" id="KW-0662">Pyridine nucleotide biosynthesis</keyword>
<dbReference type="SUPFAM" id="SSF52374">
    <property type="entry name" value="Nucleotidylyl transferase"/>
    <property type="match status" value="1"/>
</dbReference>
<evidence type="ECO:0000256" key="6">
    <source>
        <dbReference type="ARBA" id="ARBA00022741"/>
    </source>
</evidence>
<comment type="caution">
    <text evidence="12">The sequence shown here is derived from an EMBL/GenBank/DDBJ whole genome shotgun (WGS) entry which is preliminary data.</text>
</comment>
<dbReference type="Pfam" id="PF01467">
    <property type="entry name" value="CTP_transf_like"/>
    <property type="match status" value="1"/>
</dbReference>
<evidence type="ECO:0000256" key="8">
    <source>
        <dbReference type="ARBA" id="ARBA00023027"/>
    </source>
</evidence>
<accession>A0AA36Y6M4</accession>
<dbReference type="AlphaFoldDB" id="A0AA36Y6M4"/>
<dbReference type="GO" id="GO:0004515">
    <property type="term" value="F:nicotinate-nucleotide adenylyltransferase activity"/>
    <property type="evidence" value="ECO:0007669"/>
    <property type="project" value="UniProtKB-UniRule"/>
</dbReference>
<dbReference type="NCBIfam" id="TIGR00125">
    <property type="entry name" value="cyt_tran_rel"/>
    <property type="match status" value="1"/>
</dbReference>
<proteinExistence type="inferred from homology"/>
<evidence type="ECO:0000256" key="2">
    <source>
        <dbReference type="ARBA" id="ARBA00005019"/>
    </source>
</evidence>
<comment type="function">
    <text evidence="1 10">Catalyzes the reversible adenylation of nicotinate mononucleotide (NaMN) to nicotinic acid adenine dinucleotide (NaAD).</text>
</comment>
<dbReference type="InterPro" id="IPR014729">
    <property type="entry name" value="Rossmann-like_a/b/a_fold"/>
</dbReference>
<name>A0AA36Y6M4_9FIRM</name>
<evidence type="ECO:0000256" key="3">
    <source>
        <dbReference type="ARBA" id="ARBA00022642"/>
    </source>
</evidence>
<keyword evidence="8 10" id="KW-0520">NAD</keyword>
<dbReference type="Gene3D" id="3.40.50.620">
    <property type="entry name" value="HUPs"/>
    <property type="match status" value="1"/>
</dbReference>
<comment type="catalytic activity">
    <reaction evidence="9 10">
        <text>nicotinate beta-D-ribonucleotide + ATP + H(+) = deamido-NAD(+) + diphosphate</text>
        <dbReference type="Rhea" id="RHEA:22860"/>
        <dbReference type="ChEBI" id="CHEBI:15378"/>
        <dbReference type="ChEBI" id="CHEBI:30616"/>
        <dbReference type="ChEBI" id="CHEBI:33019"/>
        <dbReference type="ChEBI" id="CHEBI:57502"/>
        <dbReference type="ChEBI" id="CHEBI:58437"/>
        <dbReference type="EC" id="2.7.7.18"/>
    </reaction>
</comment>
<feature type="domain" description="Cytidyltransferase-like" evidence="11">
    <location>
        <begin position="6"/>
        <end position="173"/>
    </location>
</feature>
<dbReference type="GO" id="GO:0005524">
    <property type="term" value="F:ATP binding"/>
    <property type="evidence" value="ECO:0007669"/>
    <property type="project" value="UniProtKB-KW"/>
</dbReference>
<gene>
    <name evidence="10" type="primary">nadD</name>
    <name evidence="12" type="ORF">HMPREF9623_00297</name>
</gene>
<dbReference type="InterPro" id="IPR005248">
    <property type="entry name" value="NadD/NMNAT"/>
</dbReference>
<dbReference type="Proteomes" id="UP000018466">
    <property type="component" value="Unassembled WGS sequence"/>
</dbReference>
<protein>
    <recommendedName>
        <fullName evidence="10">Probable nicotinate-nucleotide adenylyltransferase</fullName>
        <ecNumber evidence="10">2.7.7.18</ecNumber>
    </recommendedName>
    <alternativeName>
        <fullName evidence="10">Deamido-NAD(+) diphosphorylase</fullName>
    </alternativeName>
    <alternativeName>
        <fullName evidence="10">Deamido-NAD(+) pyrophosphorylase</fullName>
    </alternativeName>
    <alternativeName>
        <fullName evidence="10">Nicotinate mononucleotide adenylyltransferase</fullName>
        <shortName evidence="10">NaMN adenylyltransferase</shortName>
    </alternativeName>
</protein>
<comment type="pathway">
    <text evidence="2 10">Cofactor biosynthesis; NAD(+) biosynthesis; deamido-NAD(+) from nicotinate D-ribonucleotide: step 1/1.</text>
</comment>
<dbReference type="GeneID" id="86940091"/>